<evidence type="ECO:0000313" key="18">
    <source>
        <dbReference type="Proteomes" id="UP000053405"/>
    </source>
</evidence>
<organism evidence="17 18">
    <name type="scientific">Gordonia hirsuta DSM 44140 = NBRC 16056</name>
    <dbReference type="NCBI Taxonomy" id="1121927"/>
    <lineage>
        <taxon>Bacteria</taxon>
        <taxon>Bacillati</taxon>
        <taxon>Actinomycetota</taxon>
        <taxon>Actinomycetes</taxon>
        <taxon>Mycobacteriales</taxon>
        <taxon>Gordoniaceae</taxon>
        <taxon>Gordonia</taxon>
    </lineage>
</organism>
<name>L7LBC5_9ACTN</name>
<dbReference type="InterPro" id="IPR044722">
    <property type="entry name" value="SecA_SF2_C"/>
</dbReference>
<dbReference type="GO" id="GO:0005886">
    <property type="term" value="C:plasma membrane"/>
    <property type="evidence" value="ECO:0007669"/>
    <property type="project" value="UniProtKB-SubCell"/>
</dbReference>
<keyword evidence="9 12" id="KW-0811">Translocation</keyword>
<evidence type="ECO:0000256" key="6">
    <source>
        <dbReference type="ARBA" id="ARBA00022840"/>
    </source>
</evidence>
<dbReference type="NCBIfam" id="TIGR00963">
    <property type="entry name" value="secA"/>
    <property type="match status" value="1"/>
</dbReference>
<sequence length="918" mass="102822">MLNKLLRLGEGRMVKRLDGIASQVQSLESDIAALSDDELRAKTDEFKERLDKGETLDHLLVEAFAVAREAAWRVLDQKHFHVQLMGGAALHFGNIAEMKTGEGKTLTCVLPAYLNALSGKGVHVVTVNDYLAKRDAEQMGRVHRFLGLQTAVILTGMTPDQRRVAYNADITYGTNNEFGFDYLRDNMAHSLDELVQRGHNFAVVDEVDSILVDEARTPLIISGPADSSSKWYGEFARIAPLLEKDVHYEVDIKKKTIGVHEAGVTFVEDRLGIDNLYEPANSQLVGYLNNAIKVKELFHKDKDYIVRNGEVLIVDEFTGRVLDGRRYNEGLHQAIEAKEGVEIKAENQTLAQITLQNYFRLYDKLSGMTGTAETEAAEFQQIYKLGVIPIPTNKPMIRDDQSDLIYKTEEAKFDAVVDDIAESHEKGQPVLIGTTSVERSEYLSQLLNRRGIKHNVLNAKFHEQEAQIIAEAGRLGAVTVATNMAGRGTDVVLGGNPEIIADTRLRKAGLDPVGTPEEYEAAWVEAIEVARRDAAEEAVAVVEAGGLYVLGTERHESRRIDNQLRGRSGRQGDPGASRFYLSLGDELMRRFNAGALDAIMTRLNLPEDVPIEAKMVTRAIRSAQTQVEEQNFEIRKNVLKYDEVMNEQRKVIYAERREILEGEDHREQVRQMVVDVVGAYVDAATVEGYAEDWDTVELWTALGNLYPITLEEKAVFSVNEYGEREDLDRDELRTMVVEDALAAYDRREAELAALGGDDAMRQLERSILLSVLDSKWRDHLYEMDYLREGIHLRSMAQRDPVVEYQREGYDMFMGMLEAMKEETVSLLFNAQIQTQAPGPALGTSVSDMLSGAGLGEQLADDDPRITYSGPDEDGDPEIHSAVEELFSGTPSEVLTPEPVTGSRKERRAAERRNRRRSK</sequence>
<feature type="region of interest" description="Disordered" evidence="14">
    <location>
        <begin position="853"/>
        <end position="918"/>
    </location>
</feature>
<dbReference type="eggNOG" id="COG0653">
    <property type="taxonomic scope" value="Bacteria"/>
</dbReference>
<keyword evidence="10 12" id="KW-0472">Membrane</keyword>
<dbReference type="Pfam" id="PF07516">
    <property type="entry name" value="SecA_SW"/>
    <property type="match status" value="1"/>
</dbReference>
<dbReference type="FunFam" id="3.40.50.300:FF:000113">
    <property type="entry name" value="Preprotein translocase subunit SecA"/>
    <property type="match status" value="1"/>
</dbReference>
<dbReference type="InterPro" id="IPR011130">
    <property type="entry name" value="SecA_preprotein_X-link_dom"/>
</dbReference>
<evidence type="ECO:0000256" key="10">
    <source>
        <dbReference type="ARBA" id="ARBA00023136"/>
    </source>
</evidence>
<keyword evidence="18" id="KW-1185">Reference proteome</keyword>
<dbReference type="InterPro" id="IPR000185">
    <property type="entry name" value="SecA"/>
</dbReference>
<dbReference type="InterPro" id="IPR011116">
    <property type="entry name" value="SecA_Wing/Scaffold"/>
</dbReference>
<dbReference type="InterPro" id="IPR036266">
    <property type="entry name" value="SecA_Wing/Scaffold_sf"/>
</dbReference>
<dbReference type="SUPFAM" id="SSF81767">
    <property type="entry name" value="Pre-protein crosslinking domain of SecA"/>
    <property type="match status" value="1"/>
</dbReference>
<dbReference type="GO" id="GO:0065002">
    <property type="term" value="P:intracellular protein transmembrane transport"/>
    <property type="evidence" value="ECO:0007669"/>
    <property type="project" value="UniProtKB-UniRule"/>
</dbReference>
<dbReference type="SMART" id="SM00957">
    <property type="entry name" value="SecA_DEAD"/>
    <property type="match status" value="1"/>
</dbReference>
<keyword evidence="3 12" id="KW-1003">Cell membrane</keyword>
<dbReference type="CDD" id="cd18803">
    <property type="entry name" value="SF2_C_secA"/>
    <property type="match status" value="1"/>
</dbReference>
<evidence type="ECO:0000259" key="15">
    <source>
        <dbReference type="PROSITE" id="PS51192"/>
    </source>
</evidence>
<comment type="caution">
    <text evidence="17">The sequence shown here is derived from an EMBL/GenBank/DDBJ whole genome shotgun (WGS) entry which is preliminary data.</text>
</comment>
<dbReference type="FunFam" id="3.90.1440.10:FF:000002">
    <property type="entry name" value="Protein translocase subunit SecA"/>
    <property type="match status" value="1"/>
</dbReference>
<evidence type="ECO:0000256" key="12">
    <source>
        <dbReference type="HAMAP-Rule" id="MF_01382"/>
    </source>
</evidence>
<comment type="similarity">
    <text evidence="1 12 13">Belongs to the SecA family.</text>
</comment>
<evidence type="ECO:0000256" key="3">
    <source>
        <dbReference type="ARBA" id="ARBA00022475"/>
    </source>
</evidence>
<dbReference type="HAMAP" id="MF_01382">
    <property type="entry name" value="SecA"/>
    <property type="match status" value="1"/>
</dbReference>
<proteinExistence type="inferred from homology"/>
<dbReference type="InterPro" id="IPR011115">
    <property type="entry name" value="SecA_DEAD"/>
</dbReference>
<keyword evidence="4 12" id="KW-0963">Cytoplasm</keyword>
<dbReference type="FunFam" id="3.40.50.300:FF:000334">
    <property type="entry name" value="Protein translocase subunit SecA"/>
    <property type="match status" value="1"/>
</dbReference>
<dbReference type="GO" id="GO:0005524">
    <property type="term" value="F:ATP binding"/>
    <property type="evidence" value="ECO:0007669"/>
    <property type="project" value="UniProtKB-UniRule"/>
</dbReference>
<dbReference type="GO" id="GO:0031522">
    <property type="term" value="C:cell envelope Sec protein transport complex"/>
    <property type="evidence" value="ECO:0007669"/>
    <property type="project" value="UniProtKB-ARBA"/>
</dbReference>
<dbReference type="GO" id="GO:0008564">
    <property type="term" value="F:protein-exporting ATPase activity"/>
    <property type="evidence" value="ECO:0007669"/>
    <property type="project" value="UniProtKB-EC"/>
</dbReference>
<reference evidence="17 18" key="1">
    <citation type="submission" date="2012-12" db="EMBL/GenBank/DDBJ databases">
        <title>Whole genome shotgun sequence of Gordonia hirsuta NBRC 16056.</title>
        <authorList>
            <person name="Isaki-Nakamura S."/>
            <person name="Hosoyama A."/>
            <person name="Tsuchikane K."/>
            <person name="Katsumata H."/>
            <person name="Baba S."/>
            <person name="Yamazaki S."/>
            <person name="Fujita N."/>
        </authorList>
    </citation>
    <scope>NUCLEOTIDE SEQUENCE [LARGE SCALE GENOMIC DNA]</scope>
    <source>
        <strain evidence="17 18">NBRC 16056</strain>
    </source>
</reference>
<dbReference type="GO" id="GO:0006605">
    <property type="term" value="P:protein targeting"/>
    <property type="evidence" value="ECO:0007669"/>
    <property type="project" value="UniProtKB-UniRule"/>
</dbReference>
<comment type="subcellular location">
    <subcellularLocation>
        <location evidence="12">Cell membrane</location>
        <topology evidence="12">Peripheral membrane protein</topology>
        <orientation evidence="12">Cytoplasmic side</orientation>
    </subcellularLocation>
    <subcellularLocation>
        <location evidence="12">Cytoplasm</location>
    </subcellularLocation>
    <text evidence="12">Distribution is 50-50.</text>
</comment>
<dbReference type="PROSITE" id="PS51196">
    <property type="entry name" value="SECA_MOTOR_DEAD"/>
    <property type="match status" value="1"/>
</dbReference>
<comment type="catalytic activity">
    <reaction evidence="11 12">
        <text>ATP + H2O + cellular proteinSide 1 = ADP + phosphate + cellular proteinSide 2.</text>
        <dbReference type="EC" id="7.4.2.8"/>
    </reaction>
</comment>
<keyword evidence="6 12" id="KW-0067">ATP-binding</keyword>
<dbReference type="EC" id="7.4.2.8" evidence="12"/>
<dbReference type="CDD" id="cd17928">
    <property type="entry name" value="DEXDc_SecA"/>
    <property type="match status" value="1"/>
</dbReference>
<dbReference type="RefSeq" id="WP_005942554.1">
    <property type="nucleotide sequence ID" value="NZ_ATVK01000059.1"/>
</dbReference>
<evidence type="ECO:0000256" key="8">
    <source>
        <dbReference type="ARBA" id="ARBA00022967"/>
    </source>
</evidence>
<dbReference type="EMBL" id="BANT01000040">
    <property type="protein sequence ID" value="GAC58435.1"/>
    <property type="molecule type" value="Genomic_DNA"/>
</dbReference>
<dbReference type="Gene3D" id="1.10.3060.10">
    <property type="entry name" value="Helical scaffold and wing domains of SecA"/>
    <property type="match status" value="1"/>
</dbReference>
<dbReference type="GO" id="GO:0043952">
    <property type="term" value="P:protein transport by the Sec complex"/>
    <property type="evidence" value="ECO:0007669"/>
    <property type="project" value="TreeGrafter"/>
</dbReference>
<feature type="binding site" evidence="12">
    <location>
        <begin position="101"/>
        <end position="105"/>
    </location>
    <ligand>
        <name>ATP</name>
        <dbReference type="ChEBI" id="CHEBI:30616"/>
    </ligand>
</feature>
<feature type="domain" description="Helicase ATP-binding" evidence="15">
    <location>
        <begin position="85"/>
        <end position="243"/>
    </location>
</feature>
<keyword evidence="2 12" id="KW-0813">Transport</keyword>
<dbReference type="SUPFAM" id="SSF81886">
    <property type="entry name" value="Helical scaffold and wing domains of SecA"/>
    <property type="match status" value="1"/>
</dbReference>
<evidence type="ECO:0000259" key="16">
    <source>
        <dbReference type="PROSITE" id="PS51196"/>
    </source>
</evidence>
<dbReference type="PANTHER" id="PTHR30612:SF0">
    <property type="entry name" value="CHLOROPLAST PROTEIN-TRANSPORTING ATPASE"/>
    <property type="match status" value="1"/>
</dbReference>
<dbReference type="OrthoDB" id="9805579at2"/>
<evidence type="ECO:0000256" key="4">
    <source>
        <dbReference type="ARBA" id="ARBA00022490"/>
    </source>
</evidence>
<comment type="function">
    <text evidence="12">Part of the Sec protein translocase complex. Interacts with the SecYEG preprotein conducting channel. Has a central role in coupling the hydrolysis of ATP to the transfer of proteins into and across the cell membrane, serving as an ATP-driven molecular motor driving the stepwise translocation of polypeptide chains across the membrane.</text>
</comment>
<keyword evidence="5 12" id="KW-0547">Nucleotide-binding</keyword>
<dbReference type="PANTHER" id="PTHR30612">
    <property type="entry name" value="SECA INNER MEMBRANE COMPONENT OF SEC PROTEIN SECRETION SYSTEM"/>
    <property type="match status" value="1"/>
</dbReference>
<dbReference type="PRINTS" id="PR00906">
    <property type="entry name" value="SECA"/>
</dbReference>
<feature type="binding site" evidence="12">
    <location>
        <position position="490"/>
    </location>
    <ligand>
        <name>ATP</name>
        <dbReference type="ChEBI" id="CHEBI:30616"/>
    </ligand>
</feature>
<dbReference type="Proteomes" id="UP000053405">
    <property type="component" value="Unassembled WGS sequence"/>
</dbReference>
<dbReference type="STRING" id="1121927.GOHSU_40_00190"/>
<dbReference type="AlphaFoldDB" id="L7LBC5"/>
<evidence type="ECO:0000313" key="17">
    <source>
        <dbReference type="EMBL" id="GAC58435.1"/>
    </source>
</evidence>
<protein>
    <recommendedName>
        <fullName evidence="12 13">Protein translocase subunit SecA</fullName>
        <ecNumber evidence="12">7.4.2.8</ecNumber>
    </recommendedName>
</protein>
<feature type="binding site" evidence="12">
    <location>
        <position position="83"/>
    </location>
    <ligand>
        <name>ATP</name>
        <dbReference type="ChEBI" id="CHEBI:30616"/>
    </ligand>
</feature>
<dbReference type="PROSITE" id="PS51192">
    <property type="entry name" value="HELICASE_ATP_BIND_1"/>
    <property type="match status" value="1"/>
</dbReference>
<evidence type="ECO:0000256" key="9">
    <source>
        <dbReference type="ARBA" id="ARBA00023010"/>
    </source>
</evidence>
<evidence type="ECO:0000256" key="1">
    <source>
        <dbReference type="ARBA" id="ARBA00007650"/>
    </source>
</evidence>
<dbReference type="InterPro" id="IPR036670">
    <property type="entry name" value="SecA_X-link_sf"/>
</dbReference>
<dbReference type="Gene3D" id="3.90.1440.10">
    <property type="entry name" value="SecA, preprotein cross-linking domain"/>
    <property type="match status" value="1"/>
</dbReference>
<evidence type="ECO:0000256" key="2">
    <source>
        <dbReference type="ARBA" id="ARBA00022448"/>
    </source>
</evidence>
<evidence type="ECO:0000256" key="5">
    <source>
        <dbReference type="ARBA" id="ARBA00022741"/>
    </source>
</evidence>
<dbReference type="FunFam" id="1.10.3060.10:FF:000002">
    <property type="entry name" value="Preprotein translocase subunit SecA"/>
    <property type="match status" value="1"/>
</dbReference>
<dbReference type="GO" id="GO:0017038">
    <property type="term" value="P:protein import"/>
    <property type="evidence" value="ECO:0007669"/>
    <property type="project" value="InterPro"/>
</dbReference>
<comment type="subunit">
    <text evidence="12">Monomer and homodimer. Part of the essential Sec protein translocation apparatus which comprises SecA, SecYEG and auxiliary proteins SecDF. Other proteins may also be involved.</text>
</comment>
<dbReference type="Gene3D" id="3.40.50.300">
    <property type="entry name" value="P-loop containing nucleotide triphosphate hydrolases"/>
    <property type="match status" value="2"/>
</dbReference>
<feature type="domain" description="SecA family profile" evidence="16">
    <location>
        <begin position="1"/>
        <end position="612"/>
    </location>
</feature>
<dbReference type="Pfam" id="PF01043">
    <property type="entry name" value="SecA_PP_bind"/>
    <property type="match status" value="1"/>
</dbReference>
<dbReference type="Pfam" id="PF21090">
    <property type="entry name" value="P-loop_SecA"/>
    <property type="match status" value="1"/>
</dbReference>
<evidence type="ECO:0000256" key="14">
    <source>
        <dbReference type="SAM" id="MobiDB-lite"/>
    </source>
</evidence>
<keyword evidence="7 12" id="KW-0653">Protein transport</keyword>
<evidence type="ECO:0000256" key="7">
    <source>
        <dbReference type="ARBA" id="ARBA00022927"/>
    </source>
</evidence>
<dbReference type="Pfam" id="PF07517">
    <property type="entry name" value="SecA_DEAD"/>
    <property type="match status" value="1"/>
</dbReference>
<dbReference type="SUPFAM" id="SSF52540">
    <property type="entry name" value="P-loop containing nucleoside triphosphate hydrolases"/>
    <property type="match status" value="2"/>
</dbReference>
<evidence type="ECO:0000256" key="11">
    <source>
        <dbReference type="ARBA" id="ARBA00034006"/>
    </source>
</evidence>
<dbReference type="InterPro" id="IPR014001">
    <property type="entry name" value="Helicase_ATP-bd"/>
</dbReference>
<accession>L7LBC5</accession>
<keyword evidence="8 12" id="KW-1278">Translocase</keyword>
<evidence type="ECO:0000256" key="13">
    <source>
        <dbReference type="RuleBase" id="RU003874"/>
    </source>
</evidence>
<dbReference type="NCBIfam" id="NF009538">
    <property type="entry name" value="PRK12904.1"/>
    <property type="match status" value="1"/>
</dbReference>
<dbReference type="InterPro" id="IPR027417">
    <property type="entry name" value="P-loop_NTPase"/>
</dbReference>
<dbReference type="InterPro" id="IPR014018">
    <property type="entry name" value="SecA_motor_DEAD"/>
</dbReference>
<dbReference type="SMART" id="SM00958">
    <property type="entry name" value="SecA_PP_bind"/>
    <property type="match status" value="1"/>
</dbReference>
<dbReference type="GO" id="GO:0005829">
    <property type="term" value="C:cytosol"/>
    <property type="evidence" value="ECO:0007669"/>
    <property type="project" value="TreeGrafter"/>
</dbReference>
<gene>
    <name evidence="12 17" type="primary">secA</name>
    <name evidence="17" type="ORF">GOHSU_40_00190</name>
</gene>